<proteinExistence type="inferred from homology"/>
<keyword evidence="8 10" id="KW-1133">Transmembrane helix</keyword>
<dbReference type="Proteomes" id="UP000032611">
    <property type="component" value="Chromosome"/>
</dbReference>
<evidence type="ECO:0000256" key="7">
    <source>
        <dbReference type="ARBA" id="ARBA00022982"/>
    </source>
</evidence>
<dbReference type="PATRIC" id="fig|1486262.3.peg.3246"/>
<comment type="subunit">
    <text evidence="10">The complex is composed of six subunits: RnfA, RnfB, RnfC, RnfD, RnfE and RnfG.</text>
</comment>
<dbReference type="PANTHER" id="PTHR30578:SF0">
    <property type="entry name" value="ION-TRANSLOCATING OXIDOREDUCTASE COMPLEX SUBUNIT D"/>
    <property type="match status" value="1"/>
</dbReference>
<dbReference type="PANTHER" id="PTHR30578">
    <property type="entry name" value="ELECTRON TRANSPORT COMPLEX PROTEIN RNFD"/>
    <property type="match status" value="1"/>
</dbReference>
<comment type="similarity">
    <text evidence="10">Belongs to the NqrB/RnfD family.</text>
</comment>
<keyword evidence="10" id="KW-0997">Cell inner membrane</keyword>
<evidence type="ECO:0000256" key="3">
    <source>
        <dbReference type="ARBA" id="ARBA00022630"/>
    </source>
</evidence>
<evidence type="ECO:0000256" key="6">
    <source>
        <dbReference type="ARBA" id="ARBA00022967"/>
    </source>
</evidence>
<evidence type="ECO:0000256" key="2">
    <source>
        <dbReference type="ARBA" id="ARBA00022553"/>
    </source>
</evidence>
<dbReference type="GO" id="GO:0005886">
    <property type="term" value="C:plasma membrane"/>
    <property type="evidence" value="ECO:0007669"/>
    <property type="project" value="UniProtKB-SubCell"/>
</dbReference>
<comment type="function">
    <text evidence="10">Part of a membrane-bound complex that couples electron transfer with translocation of ions across the membrane.</text>
</comment>
<keyword evidence="4 10" id="KW-0288">FMN</keyword>
<dbReference type="AlphaFoldDB" id="A0A0D5LSM6"/>
<evidence type="ECO:0000313" key="12">
    <source>
        <dbReference type="Proteomes" id="UP000032611"/>
    </source>
</evidence>
<dbReference type="GO" id="GO:0055085">
    <property type="term" value="P:transmembrane transport"/>
    <property type="evidence" value="ECO:0007669"/>
    <property type="project" value="InterPro"/>
</dbReference>
<dbReference type="Pfam" id="PF03116">
    <property type="entry name" value="NQR2_RnfD_RnfE"/>
    <property type="match status" value="1"/>
</dbReference>
<feature type="transmembrane region" description="Helical" evidence="10">
    <location>
        <begin position="270"/>
        <end position="287"/>
    </location>
</feature>
<keyword evidence="1 10" id="KW-0813">Transport</keyword>
<feature type="transmembrane region" description="Helical" evidence="10">
    <location>
        <begin position="238"/>
        <end position="258"/>
    </location>
</feature>
<feature type="transmembrane region" description="Helical" evidence="10">
    <location>
        <begin position="44"/>
        <end position="63"/>
    </location>
</feature>
<keyword evidence="6 10" id="KW-1278">Translocase</keyword>
<sequence>MSMATPLGGPFTHSGASISRTMTLVMAALLPATIFGLYQFGWPAIFLFLVTVVSAVLAEFLALRMAGKPVMPFISDGSAMLTGWLIAMSLPPWAPWWVGVLGSFIAILLAKHPFDGIGQNLFNPAMVARTVLLISFPVEMTRFVAPMPLGSADAPGFISALEITFGLGSHFDAMSSASFLGSVKTQLGQAERLPDILASGYHPFALAFGTVSGSTGETSALFLLAGGLFLLATRIISWHIPIAMIITMVALSGIFHFIDPNHFLGPVMELSSGTFIFATFFIATDYVTAPSTPLGKLIFGAGVAALTFLIRTFAAYPEGVAFSILLMNATVPIIDHTIRPRIYGRTRKGVPIQHKPK</sequence>
<dbReference type="HAMAP" id="MF_00462">
    <property type="entry name" value="RsxD_RnfD"/>
    <property type="match status" value="1"/>
</dbReference>
<comment type="cofactor">
    <cofactor evidence="10">
        <name>FMN</name>
        <dbReference type="ChEBI" id="CHEBI:58210"/>
    </cofactor>
</comment>
<gene>
    <name evidence="10" type="primary">rnfD</name>
    <name evidence="11" type="ORF">TM49_15710</name>
</gene>
<dbReference type="EC" id="7.-.-.-" evidence="10"/>
<dbReference type="STRING" id="1486262.TM49_15710"/>
<evidence type="ECO:0000256" key="4">
    <source>
        <dbReference type="ARBA" id="ARBA00022643"/>
    </source>
</evidence>
<feature type="transmembrane region" description="Helical" evidence="10">
    <location>
        <begin position="121"/>
        <end position="138"/>
    </location>
</feature>
<dbReference type="EMBL" id="CP010803">
    <property type="protein sequence ID" value="AJY46787.1"/>
    <property type="molecule type" value="Genomic_DNA"/>
</dbReference>
<feature type="transmembrane region" description="Helical" evidence="10">
    <location>
        <begin position="21"/>
        <end position="38"/>
    </location>
</feature>
<dbReference type="GO" id="GO:0022900">
    <property type="term" value="P:electron transport chain"/>
    <property type="evidence" value="ECO:0007669"/>
    <property type="project" value="UniProtKB-UniRule"/>
</dbReference>
<evidence type="ECO:0000256" key="5">
    <source>
        <dbReference type="ARBA" id="ARBA00022692"/>
    </source>
</evidence>
<dbReference type="HOGENOM" id="CLU_042020_1_0_5"/>
<dbReference type="InterPro" id="IPR004338">
    <property type="entry name" value="NqrB/RnfD"/>
</dbReference>
<keyword evidence="2 10" id="KW-0597">Phosphoprotein</keyword>
<dbReference type="KEGG" id="mey:TM49_15710"/>
<evidence type="ECO:0000256" key="10">
    <source>
        <dbReference type="HAMAP-Rule" id="MF_00462"/>
    </source>
</evidence>
<protein>
    <recommendedName>
        <fullName evidence="10">Ion-translocating oxidoreductase complex subunit D</fullName>
        <ecNumber evidence="10">7.-.-.-</ecNumber>
    </recommendedName>
    <alternativeName>
        <fullName evidence="10">Rnf electron transport complex subunit D</fullName>
    </alternativeName>
</protein>
<feature type="transmembrane region" description="Helical" evidence="10">
    <location>
        <begin position="204"/>
        <end position="231"/>
    </location>
</feature>
<dbReference type="InterPro" id="IPR011303">
    <property type="entry name" value="RnfD_bac"/>
</dbReference>
<feature type="transmembrane region" description="Helical" evidence="10">
    <location>
        <begin position="93"/>
        <end position="109"/>
    </location>
</feature>
<feature type="transmembrane region" description="Helical" evidence="10">
    <location>
        <begin position="294"/>
        <end position="314"/>
    </location>
</feature>
<reference evidence="11 12" key="1">
    <citation type="journal article" date="2015" name="Genome Announc.">
        <title>Complete genome sequence of Martelella endophytica YC6887, which has antifungal activity associated with a halophyte.</title>
        <authorList>
            <person name="Khan A."/>
            <person name="Khan H."/>
            <person name="Chung E.J."/>
            <person name="Hossain M.T."/>
            <person name="Chung Y.R."/>
        </authorList>
    </citation>
    <scope>NUCLEOTIDE SEQUENCE [LARGE SCALE GENOMIC DNA]</scope>
    <source>
        <strain evidence="11">YC6887</strain>
    </source>
</reference>
<evidence type="ECO:0000256" key="9">
    <source>
        <dbReference type="ARBA" id="ARBA00023136"/>
    </source>
</evidence>
<evidence type="ECO:0000256" key="1">
    <source>
        <dbReference type="ARBA" id="ARBA00022448"/>
    </source>
</evidence>
<keyword evidence="12" id="KW-1185">Reference proteome</keyword>
<feature type="transmembrane region" description="Helical" evidence="10">
    <location>
        <begin position="320"/>
        <end position="338"/>
    </location>
</feature>
<accession>A0A0D5LSM6</accession>
<keyword evidence="3 10" id="KW-0285">Flavoprotein</keyword>
<organism evidence="11 12">
    <name type="scientific">Martelella endophytica</name>
    <dbReference type="NCBI Taxonomy" id="1486262"/>
    <lineage>
        <taxon>Bacteria</taxon>
        <taxon>Pseudomonadati</taxon>
        <taxon>Pseudomonadota</taxon>
        <taxon>Alphaproteobacteria</taxon>
        <taxon>Hyphomicrobiales</taxon>
        <taxon>Aurantimonadaceae</taxon>
        <taxon>Martelella</taxon>
    </lineage>
</organism>
<keyword evidence="5 10" id="KW-0812">Transmembrane</keyword>
<dbReference type="RefSeq" id="WP_045682643.1">
    <property type="nucleotide sequence ID" value="NZ_CP010803.1"/>
</dbReference>
<keyword evidence="7 10" id="KW-0249">Electron transport</keyword>
<evidence type="ECO:0000313" key="11">
    <source>
        <dbReference type="EMBL" id="AJY46787.1"/>
    </source>
</evidence>
<comment type="caution">
    <text evidence="10">Lacks conserved residue(s) required for the propagation of feature annotation.</text>
</comment>
<evidence type="ECO:0000256" key="8">
    <source>
        <dbReference type="ARBA" id="ARBA00022989"/>
    </source>
</evidence>
<keyword evidence="10" id="KW-1003">Cell membrane</keyword>
<comment type="subcellular location">
    <subcellularLocation>
        <location evidence="10">Cell inner membrane</location>
        <topology evidence="10">Multi-pass membrane protein</topology>
    </subcellularLocation>
</comment>
<name>A0A0D5LSM6_MAREN</name>
<dbReference type="OrthoDB" id="9776359at2"/>
<keyword evidence="9 10" id="KW-0472">Membrane</keyword>
<dbReference type="NCBIfam" id="TIGR01946">
    <property type="entry name" value="rnfD"/>
    <property type="match status" value="1"/>
</dbReference>